<keyword evidence="8" id="KW-1185">Reference proteome</keyword>
<evidence type="ECO:0000256" key="5">
    <source>
        <dbReference type="SAM" id="Phobius"/>
    </source>
</evidence>
<comment type="subcellular location">
    <subcellularLocation>
        <location evidence="1">Membrane</location>
        <topology evidence="1">Multi-pass membrane protein</topology>
    </subcellularLocation>
</comment>
<dbReference type="Pfam" id="PF12698">
    <property type="entry name" value="ABC2_membrane_3"/>
    <property type="match status" value="1"/>
</dbReference>
<feature type="transmembrane region" description="Helical" evidence="5">
    <location>
        <begin position="264"/>
        <end position="286"/>
    </location>
</feature>
<dbReference type="EMBL" id="JBHSAX010000007">
    <property type="protein sequence ID" value="MFC3961926.1"/>
    <property type="molecule type" value="Genomic_DNA"/>
</dbReference>
<keyword evidence="4 5" id="KW-0472">Membrane</keyword>
<dbReference type="RefSeq" id="WP_378611683.1">
    <property type="nucleotide sequence ID" value="NZ_JBHSAX010000007.1"/>
</dbReference>
<gene>
    <name evidence="7" type="ORF">ACFO0B_07995</name>
</gene>
<keyword evidence="2 5" id="KW-0812">Transmembrane</keyword>
<evidence type="ECO:0000256" key="2">
    <source>
        <dbReference type="ARBA" id="ARBA00022692"/>
    </source>
</evidence>
<proteinExistence type="predicted"/>
<feature type="transmembrane region" description="Helical" evidence="5">
    <location>
        <begin position="298"/>
        <end position="318"/>
    </location>
</feature>
<organism evidence="7 8">
    <name type="scientific">Nocardia jiangsuensis</name>
    <dbReference type="NCBI Taxonomy" id="1691563"/>
    <lineage>
        <taxon>Bacteria</taxon>
        <taxon>Bacillati</taxon>
        <taxon>Actinomycetota</taxon>
        <taxon>Actinomycetes</taxon>
        <taxon>Mycobacteriales</taxon>
        <taxon>Nocardiaceae</taxon>
        <taxon>Nocardia</taxon>
    </lineage>
</organism>
<protein>
    <submittedName>
        <fullName evidence="7">ABC transporter permease</fullName>
    </submittedName>
</protein>
<dbReference type="PANTHER" id="PTHR43471:SF3">
    <property type="entry name" value="ABC TRANSPORTER PERMEASE PROTEIN NATB"/>
    <property type="match status" value="1"/>
</dbReference>
<feature type="transmembrane region" description="Helical" evidence="5">
    <location>
        <begin position="176"/>
        <end position="202"/>
    </location>
</feature>
<sequence>MTAPNRLRTVALIARREFLVQVRAKSFLISTGVVLLALVAGIAGIAVFGGDAEERTATVAVVGDDTLTPWLESSGAAIGTAVTVAVVADEPAARDEVTSGTADAALVPGTGGAVVVTETGLDDELRAVLASALAGHAQEQALRALEVDPAAVRAAAEVRLDERAIDPPDPAAGERAVLSMSVAFVLYLQILLFGVYVAMGVVEEKSSRVVEVLLATVRPLQLLWGKIIGLGAAGLLQLTLYGVAGVGTALGTGVLTLTGTALGTLAGALGWFVLGFLFFAVLYAAAGSLVSRQEDVNSTTTPLTVLIVAMFGIASVAVRDPDGTLSATLSWVPPFSAILMPLRIAAGVATPAQIAGTVLLMVAVTAGLSLLAARVYERSVLRTGGTVSWRQALRG</sequence>
<keyword evidence="3 5" id="KW-1133">Transmembrane helix</keyword>
<feature type="transmembrane region" description="Helical" evidence="5">
    <location>
        <begin position="26"/>
        <end position="48"/>
    </location>
</feature>
<feature type="transmembrane region" description="Helical" evidence="5">
    <location>
        <begin position="223"/>
        <end position="244"/>
    </location>
</feature>
<accession>A0ABV8DQL4</accession>
<evidence type="ECO:0000256" key="4">
    <source>
        <dbReference type="ARBA" id="ARBA00023136"/>
    </source>
</evidence>
<dbReference type="PANTHER" id="PTHR43471">
    <property type="entry name" value="ABC TRANSPORTER PERMEASE"/>
    <property type="match status" value="1"/>
</dbReference>
<evidence type="ECO:0000313" key="7">
    <source>
        <dbReference type="EMBL" id="MFC3961926.1"/>
    </source>
</evidence>
<evidence type="ECO:0000256" key="1">
    <source>
        <dbReference type="ARBA" id="ARBA00004141"/>
    </source>
</evidence>
<evidence type="ECO:0000256" key="3">
    <source>
        <dbReference type="ARBA" id="ARBA00022989"/>
    </source>
</evidence>
<evidence type="ECO:0000313" key="8">
    <source>
        <dbReference type="Proteomes" id="UP001595696"/>
    </source>
</evidence>
<feature type="transmembrane region" description="Helical" evidence="5">
    <location>
        <begin position="354"/>
        <end position="376"/>
    </location>
</feature>
<dbReference type="InterPro" id="IPR013525">
    <property type="entry name" value="ABC2_TM"/>
</dbReference>
<comment type="caution">
    <text evidence="7">The sequence shown here is derived from an EMBL/GenBank/DDBJ whole genome shotgun (WGS) entry which is preliminary data.</text>
</comment>
<reference evidence="8" key="1">
    <citation type="journal article" date="2019" name="Int. J. Syst. Evol. Microbiol.">
        <title>The Global Catalogue of Microorganisms (GCM) 10K type strain sequencing project: providing services to taxonomists for standard genome sequencing and annotation.</title>
        <authorList>
            <consortium name="The Broad Institute Genomics Platform"/>
            <consortium name="The Broad Institute Genome Sequencing Center for Infectious Disease"/>
            <person name="Wu L."/>
            <person name="Ma J."/>
        </authorList>
    </citation>
    <scope>NUCLEOTIDE SEQUENCE [LARGE SCALE GENOMIC DNA]</scope>
    <source>
        <strain evidence="8">CGMCC 4.7330</strain>
    </source>
</reference>
<name>A0ABV8DQL4_9NOCA</name>
<dbReference type="Proteomes" id="UP001595696">
    <property type="component" value="Unassembled WGS sequence"/>
</dbReference>
<evidence type="ECO:0000259" key="6">
    <source>
        <dbReference type="Pfam" id="PF12698"/>
    </source>
</evidence>
<feature type="domain" description="ABC-2 type transporter transmembrane" evidence="6">
    <location>
        <begin position="25"/>
        <end position="373"/>
    </location>
</feature>